<dbReference type="AlphaFoldDB" id="A0A498PWT9"/>
<keyword evidence="1" id="KW-0732">Signal</keyword>
<proteinExistence type="predicted"/>
<evidence type="ECO:0000256" key="1">
    <source>
        <dbReference type="SAM" id="SignalP"/>
    </source>
</evidence>
<name>A0A498PWT9_9MYCO</name>
<reference evidence="2 3" key="1">
    <citation type="submission" date="2018-09" db="EMBL/GenBank/DDBJ databases">
        <authorList>
            <person name="Tagini F."/>
        </authorList>
    </citation>
    <scope>NUCLEOTIDE SEQUENCE [LARGE SCALE GENOMIC DNA]</scope>
    <source>
        <strain evidence="2 3">MK136</strain>
    </source>
</reference>
<dbReference type="PROSITE" id="PS51257">
    <property type="entry name" value="PROKAR_LIPOPROTEIN"/>
    <property type="match status" value="1"/>
</dbReference>
<feature type="signal peptide" evidence="1">
    <location>
        <begin position="1"/>
        <end position="26"/>
    </location>
</feature>
<feature type="chain" id="PRO_5019735206" evidence="1">
    <location>
        <begin position="27"/>
        <end position="54"/>
    </location>
</feature>
<keyword evidence="3" id="KW-1185">Reference proteome</keyword>
<dbReference type="EMBL" id="UPHP01000037">
    <property type="protein sequence ID" value="VBA36763.1"/>
    <property type="molecule type" value="Genomic_DNA"/>
</dbReference>
<evidence type="ECO:0000313" key="3">
    <source>
        <dbReference type="Proteomes" id="UP000273307"/>
    </source>
</evidence>
<sequence>MNAKRKGSRAVRIVVGALIAVFAATAAVSCNSSDDCKTTTCTIPAVPAPSGSLG</sequence>
<gene>
    <name evidence="2" type="ORF">LAUMK136_01569</name>
</gene>
<organism evidence="2 3">
    <name type="scientific">Mycobacterium attenuatum</name>
    <dbReference type="NCBI Taxonomy" id="2341086"/>
    <lineage>
        <taxon>Bacteria</taxon>
        <taxon>Bacillati</taxon>
        <taxon>Actinomycetota</taxon>
        <taxon>Actinomycetes</taxon>
        <taxon>Mycobacteriales</taxon>
        <taxon>Mycobacteriaceae</taxon>
        <taxon>Mycobacterium</taxon>
    </lineage>
</organism>
<evidence type="ECO:0000313" key="2">
    <source>
        <dbReference type="EMBL" id="VBA36763.1"/>
    </source>
</evidence>
<accession>A0A498PWT9</accession>
<dbReference type="Proteomes" id="UP000273307">
    <property type="component" value="Unassembled WGS sequence"/>
</dbReference>
<protein>
    <submittedName>
        <fullName evidence="2">Uncharacterized protein</fullName>
    </submittedName>
</protein>